<gene>
    <name evidence="1" type="ORF">OCS65_07310</name>
</gene>
<name>A0AA46PBV8_9NOCA</name>
<protein>
    <submittedName>
        <fullName evidence="1">Uncharacterized protein</fullName>
    </submittedName>
</protein>
<reference evidence="1" key="1">
    <citation type="submission" date="2022-09" db="EMBL/GenBank/DDBJ databases">
        <title>The genome sequence of Rhodococcus aetherivorans N1.</title>
        <authorList>
            <person name="Jiang W."/>
        </authorList>
    </citation>
    <scope>NUCLEOTIDE SEQUENCE</scope>
    <source>
        <strain evidence="1">N1</strain>
    </source>
</reference>
<organism evidence="1 2">
    <name type="scientific">Rhodococcus aetherivorans</name>
    <dbReference type="NCBI Taxonomy" id="191292"/>
    <lineage>
        <taxon>Bacteria</taxon>
        <taxon>Bacillati</taxon>
        <taxon>Actinomycetota</taxon>
        <taxon>Actinomycetes</taxon>
        <taxon>Mycobacteriales</taxon>
        <taxon>Nocardiaceae</taxon>
        <taxon>Rhodococcus</taxon>
    </lineage>
</organism>
<dbReference type="EMBL" id="CP106982">
    <property type="protein sequence ID" value="UYF95560.1"/>
    <property type="molecule type" value="Genomic_DNA"/>
</dbReference>
<proteinExistence type="predicted"/>
<dbReference type="Proteomes" id="UP001163947">
    <property type="component" value="Chromosome"/>
</dbReference>
<dbReference type="AlphaFoldDB" id="A0AA46PBV8"/>
<dbReference type="GeneID" id="83620213"/>
<evidence type="ECO:0000313" key="2">
    <source>
        <dbReference type="Proteomes" id="UP001163947"/>
    </source>
</evidence>
<dbReference type="RefSeq" id="WP_232334157.1">
    <property type="nucleotide sequence ID" value="NZ_CP106982.1"/>
</dbReference>
<evidence type="ECO:0000313" key="1">
    <source>
        <dbReference type="EMBL" id="UYF95560.1"/>
    </source>
</evidence>
<sequence>MSVHDEDDYRRMRLLVTDDGKAGAALHGDEIVSVSAHRDCAHPRAARAMVRYATALDGRRLDCVDTVLPDLYADAGFVPAARVRWNDDYAPAGWDYDNFRAFNQGRRDVVFLADDPDRVGGRYPRGL</sequence>
<accession>A0AA46PBV8</accession>